<evidence type="ECO:0008006" key="4">
    <source>
        <dbReference type="Google" id="ProtNLM"/>
    </source>
</evidence>
<proteinExistence type="predicted"/>
<reference evidence="2" key="1">
    <citation type="submission" date="2019-06" db="EMBL/GenBank/DDBJ databases">
        <authorList>
            <person name="Zheng W."/>
        </authorList>
    </citation>
    <scope>NUCLEOTIDE SEQUENCE</scope>
    <source>
        <strain evidence="2">QDHG01</strain>
    </source>
</reference>
<gene>
    <name evidence="2" type="ORF">FGO68_gene5141</name>
</gene>
<evidence type="ECO:0000313" key="3">
    <source>
        <dbReference type="Proteomes" id="UP000785679"/>
    </source>
</evidence>
<evidence type="ECO:0000256" key="1">
    <source>
        <dbReference type="SAM" id="MobiDB-lite"/>
    </source>
</evidence>
<evidence type="ECO:0000313" key="2">
    <source>
        <dbReference type="EMBL" id="TNV86716.1"/>
    </source>
</evidence>
<protein>
    <recommendedName>
        <fullName evidence="4">Cadherin domain-containing protein</fullName>
    </recommendedName>
</protein>
<accession>A0A8J8P3F7</accession>
<organism evidence="2 3">
    <name type="scientific">Halteria grandinella</name>
    <dbReference type="NCBI Taxonomy" id="5974"/>
    <lineage>
        <taxon>Eukaryota</taxon>
        <taxon>Sar</taxon>
        <taxon>Alveolata</taxon>
        <taxon>Ciliophora</taxon>
        <taxon>Intramacronucleata</taxon>
        <taxon>Spirotrichea</taxon>
        <taxon>Stichotrichia</taxon>
        <taxon>Sporadotrichida</taxon>
        <taxon>Halteriidae</taxon>
        <taxon>Halteria</taxon>
    </lineage>
</organism>
<dbReference type="EMBL" id="RRYP01000878">
    <property type="protein sequence ID" value="TNV86716.1"/>
    <property type="molecule type" value="Genomic_DNA"/>
</dbReference>
<keyword evidence="3" id="KW-1185">Reference proteome</keyword>
<name>A0A8J8P3F7_HALGN</name>
<feature type="region of interest" description="Disordered" evidence="1">
    <location>
        <begin position="843"/>
        <end position="866"/>
    </location>
</feature>
<comment type="caution">
    <text evidence="2">The sequence shown here is derived from an EMBL/GenBank/DDBJ whole genome shotgun (WGS) entry which is preliminary data.</text>
</comment>
<sequence>MILEFTFTSANTAPYYQWDPISQSVSINSVITYTLPPIIDADGDPVTVAAVFPTAEGFVTYDVPTRTLRAAPNSCGQVGGHKVFTILSDGLVFQILSLMITVTNSIPTLISPPQNQIAPMFQVTTYTLPARYDPEGMLVALYTHQSNNSFYLPNFMSVSGFTYTMSPTTADQVGTYTIYAKTFDCNQGANSAYSFTVTVMAGGAYFDLPLVNQQVYTLHSVSYTLPTITDPYGLAVSLTHDGPSAYVTYNSGAFTINPMSAANVGTHTVTIVLNNGILTSQFKFDIIIKLNTLPSLSSTLPAYSMITDAQVDTISTAIVYRTGPSAVSFLTPTIDPRKYNVKALLITQVGNYEFDLILSDGYEQIVKTLEVEIYNLAPEFDSALTPDNIIVHLNSVATVNPLPLRHDPEGMPFTTKFLTLYNITNTWAGLPSCFSFDGLQSQMTVRPIQFALTGIWKIQMILDDYDLQTKYEFQVTIVNTEPYFISAPENKTLQILQELNYTLPLQLDNESHSIQTLLFLGKNNESLPSFMKASPNGDYIIISPSLKSHAGTYMIFVYLTDSQLASKYNFTITINFPSSQLLSLLNIGAPAFVKGIDDIELLGGVEDGTIVLPPITDPDSDSVTTIINIGSALPFVTVSPNKNELYVKPDYGSAGTYTISITLQDGNEYFPKKTVYYVKIKINSIDDPFLVDLKNQTQLELEQKAKECKAAVKRVIYNQRQPNPKIKQLQFKLKSIDLEKGVLIVSFLPKIKELMGQLNEDNTRIYLNRSNGLDERLSWTLDSLDTLQMKITVKFEELETISQSQDLDAIHFVVMENLCYTSPISGVFNYIREKQYARLYIPPHMNSGKNSQNNRQYRRKMVYREK</sequence>
<feature type="compositionally biased region" description="Basic residues" evidence="1">
    <location>
        <begin position="856"/>
        <end position="866"/>
    </location>
</feature>
<dbReference type="Proteomes" id="UP000785679">
    <property type="component" value="Unassembled WGS sequence"/>
</dbReference>
<dbReference type="AlphaFoldDB" id="A0A8J8P3F7"/>